<dbReference type="Proteomes" id="UP000824089">
    <property type="component" value="Unassembled WGS sequence"/>
</dbReference>
<accession>A0A9D1IAJ3</accession>
<evidence type="ECO:0000313" key="1">
    <source>
        <dbReference type="EMBL" id="HIU30258.1"/>
    </source>
</evidence>
<proteinExistence type="predicted"/>
<comment type="caution">
    <text evidence="1">The sequence shown here is derived from an EMBL/GenBank/DDBJ whole genome shotgun (WGS) entry which is preliminary data.</text>
</comment>
<dbReference type="AlphaFoldDB" id="A0A9D1IAJ3"/>
<dbReference type="GO" id="GO:0030246">
    <property type="term" value="F:carbohydrate binding"/>
    <property type="evidence" value="ECO:0007669"/>
    <property type="project" value="InterPro"/>
</dbReference>
<organism evidence="1 2">
    <name type="scientific">Candidatus Egerieisoma faecipullorum</name>
    <dbReference type="NCBI Taxonomy" id="2840963"/>
    <lineage>
        <taxon>Bacteria</taxon>
        <taxon>Bacillati</taxon>
        <taxon>Bacillota</taxon>
        <taxon>Clostridia</taxon>
        <taxon>Eubacteriales</taxon>
        <taxon>Clostridiaceae</taxon>
        <taxon>Clostridiaceae incertae sedis</taxon>
        <taxon>Candidatus Egerieisoma</taxon>
    </lineage>
</organism>
<reference evidence="1" key="2">
    <citation type="journal article" date="2021" name="PeerJ">
        <title>Extensive microbial diversity within the chicken gut microbiome revealed by metagenomics and culture.</title>
        <authorList>
            <person name="Gilroy R."/>
            <person name="Ravi A."/>
            <person name="Getino M."/>
            <person name="Pursley I."/>
            <person name="Horton D.L."/>
            <person name="Alikhan N.F."/>
            <person name="Baker D."/>
            <person name="Gharbi K."/>
            <person name="Hall N."/>
            <person name="Watson M."/>
            <person name="Adriaenssens E.M."/>
            <person name="Foster-Nyarko E."/>
            <person name="Jarju S."/>
            <person name="Secka A."/>
            <person name="Antonio M."/>
            <person name="Oren A."/>
            <person name="Chaudhuri R.R."/>
            <person name="La Ragione R."/>
            <person name="Hildebrand F."/>
            <person name="Pallen M.J."/>
        </authorList>
    </citation>
    <scope>NUCLEOTIDE SEQUENCE</scope>
    <source>
        <strain evidence="1">CHK195-4489</strain>
    </source>
</reference>
<dbReference type="EMBL" id="DVMM01000181">
    <property type="protein sequence ID" value="HIU30258.1"/>
    <property type="molecule type" value="Genomic_DNA"/>
</dbReference>
<dbReference type="InterPro" id="IPR014718">
    <property type="entry name" value="GH-type_carb-bd"/>
</dbReference>
<name>A0A9D1IAJ3_9CLOT</name>
<dbReference type="Gene3D" id="2.70.98.10">
    <property type="match status" value="1"/>
</dbReference>
<reference evidence="1" key="1">
    <citation type="submission" date="2020-10" db="EMBL/GenBank/DDBJ databases">
        <authorList>
            <person name="Gilroy R."/>
        </authorList>
    </citation>
    <scope>NUCLEOTIDE SEQUENCE</scope>
    <source>
        <strain evidence="1">CHK195-4489</strain>
    </source>
</reference>
<protein>
    <submittedName>
        <fullName evidence="1">Uncharacterized protein</fullName>
    </submittedName>
</protein>
<gene>
    <name evidence="1" type="ORF">IAD50_08195</name>
</gene>
<evidence type="ECO:0000313" key="2">
    <source>
        <dbReference type="Proteomes" id="UP000824089"/>
    </source>
</evidence>
<sequence length="297" mass="32967">MEVCNIRYKNKQGIGLRTARLECVVLPDEGGKMVSLRERSSGEELLAQAEGSVYKALTFNGSYIDSECSAFDDLFPTVDPWYNGEREYADHGEVCRLPNAYVVRNDGMASLHLSVLSPFGDYVFRKSYKEIEGGLEIAYEAENIGDKPLKAIWASHLMLKAREGEAVTLSEDDAYEAEFMFCEDASVAQAGTVTKLKNGCALLRSAPWSHDGNAYKFYIKKPYLGAFRYGTLTVKSENAEYLGIWINNGRFKGMYNVAAEFCTGAYDTPGKAEERGADVTIPKGGARKWKLLLTVSK</sequence>